<protein>
    <submittedName>
        <fullName evidence="2">Predicted methyltransferase (Contains TPR repeat)</fullName>
    </submittedName>
</protein>
<keyword evidence="2" id="KW-0489">Methyltransferase</keyword>
<feature type="chain" id="PRO_5018747978" evidence="1">
    <location>
        <begin position="20"/>
        <end position="295"/>
    </location>
</feature>
<name>A0A3S4T3W1_9BACT</name>
<gene>
    <name evidence="2" type="ORF">NCTC13071_00176</name>
</gene>
<sequence length="295" mass="33730">MKRRVVLFAVCLCSLMAWGQTDYYAHFQELLDKEDTVGLRAFIPEWEQKAGLSGDTYAAWCNLLLLEARKEVLQLSADTVVHDGLLLTDLTGNKAGSITDHVYYDAEKMGKLYQKFDEGLAEYPDRLDLWFGKVHVQLLENHANDAVETLKHVVDRSVINHQKWLWTNDKSTPSEAEDFFFSTLQSYFRQLYDAQEDAVNMAFVNHVLRSYPENIYFLNDKAALLTAKGEKNEALKVLLQLHNLAPNDDIVVANIATLSKETGNKKQAIAFYKKLLKSANEEFCNDAKRELGLKW</sequence>
<dbReference type="GO" id="GO:0032259">
    <property type="term" value="P:methylation"/>
    <property type="evidence" value="ECO:0007669"/>
    <property type="project" value="UniProtKB-KW"/>
</dbReference>
<keyword evidence="2" id="KW-0808">Transferase</keyword>
<dbReference type="EMBL" id="LR134384">
    <property type="protein sequence ID" value="VEH14209.1"/>
    <property type="molecule type" value="Genomic_DNA"/>
</dbReference>
<evidence type="ECO:0000256" key="1">
    <source>
        <dbReference type="SAM" id="SignalP"/>
    </source>
</evidence>
<evidence type="ECO:0000313" key="3">
    <source>
        <dbReference type="Proteomes" id="UP000274578"/>
    </source>
</evidence>
<keyword evidence="1" id="KW-0732">Signal</keyword>
<dbReference type="SUPFAM" id="SSF48452">
    <property type="entry name" value="TPR-like"/>
    <property type="match status" value="1"/>
</dbReference>
<reference evidence="2 3" key="1">
    <citation type="submission" date="2018-12" db="EMBL/GenBank/DDBJ databases">
        <authorList>
            <consortium name="Pathogen Informatics"/>
        </authorList>
    </citation>
    <scope>NUCLEOTIDE SEQUENCE [LARGE SCALE GENOMIC DNA]</scope>
    <source>
        <strain evidence="2 3">NCTC13071</strain>
    </source>
</reference>
<feature type="signal peptide" evidence="1">
    <location>
        <begin position="1"/>
        <end position="19"/>
    </location>
</feature>
<dbReference type="Proteomes" id="UP000274578">
    <property type="component" value="Chromosome 1"/>
</dbReference>
<dbReference type="AlphaFoldDB" id="A0A3S4T3W1"/>
<proteinExistence type="predicted"/>
<dbReference type="GeneID" id="85011102"/>
<accession>A0A3S4T3W1</accession>
<dbReference type="KEGG" id="poc:NCTC13071_00176"/>
<dbReference type="Gene3D" id="1.25.40.10">
    <property type="entry name" value="Tetratricopeptide repeat domain"/>
    <property type="match status" value="1"/>
</dbReference>
<dbReference type="GO" id="GO:0008168">
    <property type="term" value="F:methyltransferase activity"/>
    <property type="evidence" value="ECO:0007669"/>
    <property type="project" value="UniProtKB-KW"/>
</dbReference>
<organism evidence="2 3">
    <name type="scientific">Segatella oris</name>
    <dbReference type="NCBI Taxonomy" id="28135"/>
    <lineage>
        <taxon>Bacteria</taxon>
        <taxon>Pseudomonadati</taxon>
        <taxon>Bacteroidota</taxon>
        <taxon>Bacteroidia</taxon>
        <taxon>Bacteroidales</taxon>
        <taxon>Prevotellaceae</taxon>
        <taxon>Segatella</taxon>
    </lineage>
</organism>
<dbReference type="RefSeq" id="WP_126370186.1">
    <property type="nucleotide sequence ID" value="NZ_LR134384.1"/>
</dbReference>
<dbReference type="InterPro" id="IPR011990">
    <property type="entry name" value="TPR-like_helical_dom_sf"/>
</dbReference>
<evidence type="ECO:0000313" key="2">
    <source>
        <dbReference type="EMBL" id="VEH14209.1"/>
    </source>
</evidence>